<gene>
    <name evidence="3" type="ORF">S01H4_33913</name>
</gene>
<accession>X1BQ80</accession>
<evidence type="ECO:0000313" key="3">
    <source>
        <dbReference type="EMBL" id="GAG83352.1"/>
    </source>
</evidence>
<evidence type="ECO:0000256" key="1">
    <source>
        <dbReference type="SAM" id="MobiDB-lite"/>
    </source>
</evidence>
<proteinExistence type="predicted"/>
<reference evidence="3" key="1">
    <citation type="journal article" date="2014" name="Front. Microbiol.">
        <title>High frequency of phylogenetically diverse reductive dehalogenase-homologous genes in deep subseafloor sedimentary metagenomes.</title>
        <authorList>
            <person name="Kawai M."/>
            <person name="Futagami T."/>
            <person name="Toyoda A."/>
            <person name="Takaki Y."/>
            <person name="Nishi S."/>
            <person name="Hori S."/>
            <person name="Arai W."/>
            <person name="Tsubouchi T."/>
            <person name="Morono Y."/>
            <person name="Uchiyama I."/>
            <person name="Ito T."/>
            <person name="Fujiyama A."/>
            <person name="Inagaki F."/>
            <person name="Takami H."/>
        </authorList>
    </citation>
    <scope>NUCLEOTIDE SEQUENCE</scope>
    <source>
        <strain evidence="3">Expedition CK06-06</strain>
    </source>
</reference>
<evidence type="ECO:0000256" key="2">
    <source>
        <dbReference type="SAM" id="Phobius"/>
    </source>
</evidence>
<organism evidence="3">
    <name type="scientific">marine sediment metagenome</name>
    <dbReference type="NCBI Taxonomy" id="412755"/>
    <lineage>
        <taxon>unclassified sequences</taxon>
        <taxon>metagenomes</taxon>
        <taxon>ecological metagenomes</taxon>
    </lineage>
</organism>
<dbReference type="EMBL" id="BART01017896">
    <property type="protein sequence ID" value="GAG83352.1"/>
    <property type="molecule type" value="Genomic_DNA"/>
</dbReference>
<keyword evidence="2" id="KW-1133">Transmembrane helix</keyword>
<dbReference type="AlphaFoldDB" id="X1BQ80"/>
<sequence>MILPTIENYLIFCMQSAGILLIFYVFVRLLSLAVFKSYFFEKLKFCYTIHQEQEESNNGKGQEEKQEEKTHVG</sequence>
<name>X1BQ80_9ZZZZ</name>
<comment type="caution">
    <text evidence="3">The sequence shown here is derived from an EMBL/GenBank/DDBJ whole genome shotgun (WGS) entry which is preliminary data.</text>
</comment>
<keyword evidence="2" id="KW-0812">Transmembrane</keyword>
<feature type="compositionally biased region" description="Basic and acidic residues" evidence="1">
    <location>
        <begin position="61"/>
        <end position="73"/>
    </location>
</feature>
<protein>
    <submittedName>
        <fullName evidence="3">Uncharacterized protein</fullName>
    </submittedName>
</protein>
<keyword evidence="2" id="KW-0472">Membrane</keyword>
<feature type="transmembrane region" description="Helical" evidence="2">
    <location>
        <begin position="6"/>
        <end position="27"/>
    </location>
</feature>
<feature type="region of interest" description="Disordered" evidence="1">
    <location>
        <begin position="54"/>
        <end position="73"/>
    </location>
</feature>